<keyword evidence="1" id="KW-0966">Cell projection</keyword>
<accession>A0A484XUK1</accession>
<organism evidence="1 2">
    <name type="scientific">Enterobacter cancerogenus</name>
    <dbReference type="NCBI Taxonomy" id="69218"/>
    <lineage>
        <taxon>Bacteria</taxon>
        <taxon>Pseudomonadati</taxon>
        <taxon>Pseudomonadota</taxon>
        <taxon>Gammaproteobacteria</taxon>
        <taxon>Enterobacterales</taxon>
        <taxon>Enterobacteriaceae</taxon>
        <taxon>Enterobacter</taxon>
        <taxon>Enterobacter cloacae complex</taxon>
    </lineage>
</organism>
<evidence type="ECO:0000313" key="2">
    <source>
        <dbReference type="Proteomes" id="UP000351155"/>
    </source>
</evidence>
<gene>
    <name evidence="1" type="ORF">NCTC12126_02625</name>
</gene>
<protein>
    <submittedName>
        <fullName evidence="1">Flagellar hook-associated protein FlgK</fullName>
    </submittedName>
</protein>
<proteinExistence type="predicted"/>
<evidence type="ECO:0000313" key="1">
    <source>
        <dbReference type="EMBL" id="VFS27087.1"/>
    </source>
</evidence>
<dbReference type="EMBL" id="CAADIW010000022">
    <property type="protein sequence ID" value="VFS27087.1"/>
    <property type="molecule type" value="Genomic_DNA"/>
</dbReference>
<keyword evidence="1" id="KW-0282">Flagellum</keyword>
<reference evidence="1 2" key="1">
    <citation type="submission" date="2019-03" db="EMBL/GenBank/DDBJ databases">
        <authorList>
            <consortium name="Pathogen Informatics"/>
        </authorList>
    </citation>
    <scope>NUCLEOTIDE SEQUENCE [LARGE SCALE GENOMIC DNA]</scope>
    <source>
        <strain evidence="1 2">NCTC12126</strain>
    </source>
</reference>
<dbReference type="Proteomes" id="UP000351155">
    <property type="component" value="Unassembled WGS sequence"/>
</dbReference>
<sequence length="81" mass="8725">MFTFDLKNPAGILQVNDLKQDELALSDNPDEQGNDGNLQELIKIKNQKVDIGGMGNMSLNEGAAAIISNIGIASKKIQKRA</sequence>
<keyword evidence="1" id="KW-0969">Cilium</keyword>
<name>A0A484XUK1_9ENTR</name>
<dbReference type="AlphaFoldDB" id="A0A484XUK1"/>